<protein>
    <recommendedName>
        <fullName evidence="4">Adhesin domain-containing protein</fullName>
    </recommendedName>
</protein>
<sequence length="345" mass="35779">MKKFTIMAFMLLGGTVAMAQNKWHTEPYLTKSLSSAGIKDVFAETSGGSITVAGVAASEARIEVYVSPNNSNDDISKEEVKQRLEDNYKLEITDADHELHVTAKSKGFNLNWRKTVSISFKIYVPKAVATNLRTSGGSINIADLTGAQNFATSGGSLKVSNVSGKIKGRTSGGSINVVDAKQDIDLTTSGGSITASNCQGTIRLVTSGGSLKLNKLSGDINATTSGGSIHGDDIAGEFITSTSGGSVNLTQLACSVEGSTSGGSIHADFKSLGKYVRFSTSAGGITITMPTPKGLDLDLKGNRVNASLSNFSGTKEKDRVEGKLNGGGIPVVAHASSGSVNLNFN</sequence>
<feature type="chain" id="PRO_5046944018" description="Adhesin domain-containing protein" evidence="1">
    <location>
        <begin position="20"/>
        <end position="345"/>
    </location>
</feature>
<gene>
    <name evidence="2" type="ORF">QE417_001178</name>
</gene>
<keyword evidence="1" id="KW-0732">Signal</keyword>
<evidence type="ECO:0008006" key="4">
    <source>
        <dbReference type="Google" id="ProtNLM"/>
    </source>
</evidence>
<feature type="signal peptide" evidence="1">
    <location>
        <begin position="1"/>
        <end position="19"/>
    </location>
</feature>
<dbReference type="PANTHER" id="PTHR34094:SF1">
    <property type="entry name" value="PROTEIN FAM185A"/>
    <property type="match status" value="1"/>
</dbReference>
<name>A0ABU3GQR6_9SPHI</name>
<dbReference type="Proteomes" id="UP001258315">
    <property type="component" value="Unassembled WGS sequence"/>
</dbReference>
<evidence type="ECO:0000313" key="3">
    <source>
        <dbReference type="Proteomes" id="UP001258315"/>
    </source>
</evidence>
<evidence type="ECO:0000313" key="2">
    <source>
        <dbReference type="EMBL" id="MDT3402106.1"/>
    </source>
</evidence>
<reference evidence="3" key="1">
    <citation type="submission" date="2023-07" db="EMBL/GenBank/DDBJ databases">
        <title>Functional and genomic diversity of the sorghum phyllosphere microbiome.</title>
        <authorList>
            <person name="Shade A."/>
        </authorList>
    </citation>
    <scope>NUCLEOTIDE SEQUENCE [LARGE SCALE GENOMIC DNA]</scope>
    <source>
        <strain evidence="3">SORGH_AS_0422</strain>
    </source>
</reference>
<evidence type="ECO:0000256" key="1">
    <source>
        <dbReference type="SAM" id="SignalP"/>
    </source>
</evidence>
<dbReference type="PANTHER" id="PTHR34094">
    <property type="match status" value="1"/>
</dbReference>
<keyword evidence="3" id="KW-1185">Reference proteome</keyword>
<comment type="caution">
    <text evidence="2">The sequence shown here is derived from an EMBL/GenBank/DDBJ whole genome shotgun (WGS) entry which is preliminary data.</text>
</comment>
<proteinExistence type="predicted"/>
<accession>A0ABU3GQR6</accession>
<organism evidence="2 3">
    <name type="scientific">Mucilaginibacter terrae</name>
    <dbReference type="NCBI Taxonomy" id="1955052"/>
    <lineage>
        <taxon>Bacteria</taxon>
        <taxon>Pseudomonadati</taxon>
        <taxon>Bacteroidota</taxon>
        <taxon>Sphingobacteriia</taxon>
        <taxon>Sphingobacteriales</taxon>
        <taxon>Sphingobacteriaceae</taxon>
        <taxon>Mucilaginibacter</taxon>
    </lineage>
</organism>
<dbReference type="EMBL" id="JAVLVU010000001">
    <property type="protein sequence ID" value="MDT3402106.1"/>
    <property type="molecule type" value="Genomic_DNA"/>
</dbReference>
<dbReference type="RefSeq" id="WP_311948264.1">
    <property type="nucleotide sequence ID" value="NZ_JAVLVU010000001.1"/>
</dbReference>